<feature type="compositionally biased region" description="Basic residues" evidence="1">
    <location>
        <begin position="213"/>
        <end position="222"/>
    </location>
</feature>
<organism evidence="2 3">
    <name type="scientific">Phanerochaete sordida</name>
    <dbReference type="NCBI Taxonomy" id="48140"/>
    <lineage>
        <taxon>Eukaryota</taxon>
        <taxon>Fungi</taxon>
        <taxon>Dikarya</taxon>
        <taxon>Basidiomycota</taxon>
        <taxon>Agaricomycotina</taxon>
        <taxon>Agaricomycetes</taxon>
        <taxon>Polyporales</taxon>
        <taxon>Phanerochaetaceae</taxon>
        <taxon>Phanerochaete</taxon>
    </lineage>
</organism>
<gene>
    <name evidence="2" type="ORF">PsYK624_091150</name>
</gene>
<name>A0A9P3GDU5_9APHY</name>
<evidence type="ECO:0000256" key="1">
    <source>
        <dbReference type="SAM" id="MobiDB-lite"/>
    </source>
</evidence>
<protein>
    <submittedName>
        <fullName evidence="2">Uncharacterized protein</fullName>
    </submittedName>
</protein>
<reference evidence="2 3" key="1">
    <citation type="submission" date="2021-08" db="EMBL/GenBank/DDBJ databases">
        <title>Draft Genome Sequence of Phanerochaete sordida strain YK-624.</title>
        <authorList>
            <person name="Mori T."/>
            <person name="Dohra H."/>
            <person name="Suzuki T."/>
            <person name="Kawagishi H."/>
            <person name="Hirai H."/>
        </authorList>
    </citation>
    <scope>NUCLEOTIDE SEQUENCE [LARGE SCALE GENOMIC DNA]</scope>
    <source>
        <strain evidence="2 3">YK-624</strain>
    </source>
</reference>
<keyword evidence="3" id="KW-1185">Reference proteome</keyword>
<feature type="region of interest" description="Disordered" evidence="1">
    <location>
        <begin position="185"/>
        <end position="288"/>
    </location>
</feature>
<dbReference type="EMBL" id="BPQB01000029">
    <property type="protein sequence ID" value="GJE92956.1"/>
    <property type="molecule type" value="Genomic_DNA"/>
</dbReference>
<evidence type="ECO:0000313" key="2">
    <source>
        <dbReference type="EMBL" id="GJE92956.1"/>
    </source>
</evidence>
<evidence type="ECO:0000313" key="3">
    <source>
        <dbReference type="Proteomes" id="UP000703269"/>
    </source>
</evidence>
<comment type="caution">
    <text evidence="2">The sequence shown here is derived from an EMBL/GenBank/DDBJ whole genome shotgun (WGS) entry which is preliminary data.</text>
</comment>
<dbReference type="AlphaFoldDB" id="A0A9P3GDU5"/>
<feature type="compositionally biased region" description="Basic residues" evidence="1">
    <location>
        <begin position="392"/>
        <end position="410"/>
    </location>
</feature>
<feature type="region of interest" description="Disordered" evidence="1">
    <location>
        <begin position="387"/>
        <end position="410"/>
    </location>
</feature>
<feature type="compositionally biased region" description="Low complexity" evidence="1">
    <location>
        <begin position="186"/>
        <end position="212"/>
    </location>
</feature>
<feature type="compositionally biased region" description="Low complexity" evidence="1">
    <location>
        <begin position="229"/>
        <end position="252"/>
    </location>
</feature>
<accession>A0A9P3GDU5</accession>
<sequence length="410" mass="44000">MNSSPSPYAPFLAELLKAYDTPAQERSGVGSFFDFDAASSDPPLETYVSPAELSMSRVDAYSHSYADQEQTYVQEPLIPMEMVDMSYYTAAITVYDAATQTEILWPASIPMPSTFMPTSLPPYIPTSSSLFGALGEALPRSQDAMSLTGRLAGLGPHADGGIAPAILQASPYPVGASLPCTPELQYYSSSSSPSSPSSSSDSSGYSDYAPSPRTKRASRPKNTKPYARTSPYSSAAPSPSGSTSSLASTDGGAVRTASIKYTARRSRPATNDAAPGARTRETAPGPWDCPHCDHTQTNHSKPDLNRHINVHFPQKHECRGERVDLLGADALADAIARHGAPYEHEGSLYVGGCWAAMSRHETLIRHLRNPNMKCIVPFDLHKKVYEDEARGKGKGKGKATRGPSARKAHK</sequence>
<proteinExistence type="predicted"/>
<dbReference type="Proteomes" id="UP000703269">
    <property type="component" value="Unassembled WGS sequence"/>
</dbReference>